<dbReference type="PANTHER" id="PTHR12302:SF26">
    <property type="entry name" value="BLR1266 PROTEIN"/>
    <property type="match status" value="1"/>
</dbReference>
<protein>
    <submittedName>
        <fullName evidence="3">Succinoglycan biosynthesis protein</fullName>
    </submittedName>
</protein>
<gene>
    <name evidence="3" type="ORF">C5F46_11610</name>
</gene>
<accession>A0A2T4JGP2</accession>
<dbReference type="EMBL" id="PZKF01000027">
    <property type="protein sequence ID" value="PTE16988.1"/>
    <property type="molecule type" value="Genomic_DNA"/>
</dbReference>
<evidence type="ECO:0000256" key="1">
    <source>
        <dbReference type="SAM" id="SignalP"/>
    </source>
</evidence>
<dbReference type="InterPro" id="IPR035437">
    <property type="entry name" value="SNase_OB-fold_sf"/>
</dbReference>
<comment type="caution">
    <text evidence="3">The sequence shown here is derived from an EMBL/GenBank/DDBJ whole genome shotgun (WGS) entry which is preliminary data.</text>
</comment>
<dbReference type="SUPFAM" id="SSF50199">
    <property type="entry name" value="Staphylococcal nuclease"/>
    <property type="match status" value="1"/>
</dbReference>
<dbReference type="PANTHER" id="PTHR12302">
    <property type="entry name" value="EBNA2 BINDING PROTEIN P100"/>
    <property type="match status" value="1"/>
</dbReference>
<dbReference type="RefSeq" id="WP_107325526.1">
    <property type="nucleotide sequence ID" value="NZ_NHSP01000088.1"/>
</dbReference>
<dbReference type="AlphaFoldDB" id="A0A2T4JGP2"/>
<evidence type="ECO:0000313" key="4">
    <source>
        <dbReference type="Proteomes" id="UP000241899"/>
    </source>
</evidence>
<organism evidence="3 4">
    <name type="scientific">Phaeovulum veldkampii DSM 11550</name>
    <dbReference type="NCBI Taxonomy" id="1185920"/>
    <lineage>
        <taxon>Bacteria</taxon>
        <taxon>Pseudomonadati</taxon>
        <taxon>Pseudomonadota</taxon>
        <taxon>Alphaproteobacteria</taxon>
        <taxon>Rhodobacterales</taxon>
        <taxon>Paracoccaceae</taxon>
        <taxon>Phaeovulum</taxon>
    </lineage>
</organism>
<evidence type="ECO:0000313" key="3">
    <source>
        <dbReference type="EMBL" id="PTE16988.1"/>
    </source>
</evidence>
<sequence length="210" mass="22073">MLRICSLIVLIASPAFAQSVVGVARVIDGDTLEVAGERVRLFGIDAPEAGQACRDAAGRRWDCGAHATARLEALSGGAVRCEGRERDRYGRLVARCAAGGQDLGAAMVAEGAAFAYARYSADYLPAEAAARAARRGVWAGAAERPEDRRRAAAPAPGGCVIKGNISDKGRLYHLPGSAAYDRTRIAPGKGERWFCTETEAQAAGWRRAGG</sequence>
<feature type="signal peptide" evidence="1">
    <location>
        <begin position="1"/>
        <end position="17"/>
    </location>
</feature>
<feature type="domain" description="TNase-like" evidence="2">
    <location>
        <begin position="17"/>
        <end position="140"/>
    </location>
</feature>
<dbReference type="OrthoDB" id="9805504at2"/>
<name>A0A2T4JGP2_9RHOB</name>
<keyword evidence="1" id="KW-0732">Signal</keyword>
<dbReference type="SMART" id="SM00318">
    <property type="entry name" value="SNc"/>
    <property type="match status" value="1"/>
</dbReference>
<dbReference type="Proteomes" id="UP000241899">
    <property type="component" value="Unassembled WGS sequence"/>
</dbReference>
<proteinExistence type="predicted"/>
<reference evidence="3 4" key="1">
    <citation type="submission" date="2018-03" db="EMBL/GenBank/DDBJ databases">
        <title>Rhodobacter veldkampii.</title>
        <authorList>
            <person name="Meyer T.E."/>
            <person name="Miller S."/>
            <person name="Lodha T."/>
            <person name="Gandham S."/>
            <person name="Chintalapati S."/>
            <person name="Chintalapati V.R."/>
        </authorList>
    </citation>
    <scope>NUCLEOTIDE SEQUENCE [LARGE SCALE GENOMIC DNA]</scope>
    <source>
        <strain evidence="3 4">DSM 11550</strain>
    </source>
</reference>
<dbReference type="Gene3D" id="2.40.50.90">
    <property type="match status" value="1"/>
</dbReference>
<dbReference type="PROSITE" id="PS50830">
    <property type="entry name" value="TNASE_3"/>
    <property type="match status" value="1"/>
</dbReference>
<dbReference type="Pfam" id="PF00565">
    <property type="entry name" value="SNase"/>
    <property type="match status" value="1"/>
</dbReference>
<evidence type="ECO:0000259" key="2">
    <source>
        <dbReference type="PROSITE" id="PS50830"/>
    </source>
</evidence>
<dbReference type="InterPro" id="IPR016071">
    <property type="entry name" value="Staphylococal_nuclease_OB-fold"/>
</dbReference>
<keyword evidence="4" id="KW-1185">Reference proteome</keyword>
<feature type="chain" id="PRO_5015772093" evidence="1">
    <location>
        <begin position="18"/>
        <end position="210"/>
    </location>
</feature>